<keyword evidence="4" id="KW-1185">Reference proteome</keyword>
<keyword evidence="3" id="KW-0436">Ligase</keyword>
<dbReference type="GO" id="GO:0005737">
    <property type="term" value="C:cytoplasm"/>
    <property type="evidence" value="ECO:0007669"/>
    <property type="project" value="TreeGrafter"/>
</dbReference>
<feature type="domain" description="ATP-grasp" evidence="2">
    <location>
        <begin position="118"/>
        <end position="308"/>
    </location>
</feature>
<dbReference type="InterPro" id="IPR013651">
    <property type="entry name" value="ATP-grasp_RimK-type"/>
</dbReference>
<dbReference type="GO" id="GO:0005524">
    <property type="term" value="F:ATP binding"/>
    <property type="evidence" value="ECO:0007669"/>
    <property type="project" value="UniProtKB-UniRule"/>
</dbReference>
<dbReference type="InterPro" id="IPR011761">
    <property type="entry name" value="ATP-grasp"/>
</dbReference>
<dbReference type="PROSITE" id="PS50975">
    <property type="entry name" value="ATP_GRASP"/>
    <property type="match status" value="1"/>
</dbReference>
<evidence type="ECO:0000313" key="4">
    <source>
        <dbReference type="Proteomes" id="UP000182114"/>
    </source>
</evidence>
<dbReference type="Proteomes" id="UP000182114">
    <property type="component" value="Unassembled WGS sequence"/>
</dbReference>
<dbReference type="RefSeq" id="WP_074538998.1">
    <property type="nucleotide sequence ID" value="NZ_FNBD01000010.1"/>
</dbReference>
<keyword evidence="1" id="KW-0547">Nucleotide-binding</keyword>
<protein>
    <submittedName>
        <fullName evidence="3">Glutathione synthase/RimK-type ligase, ATP-grasp superfamily</fullName>
    </submittedName>
</protein>
<dbReference type="Gene3D" id="3.30.470.20">
    <property type="entry name" value="ATP-grasp fold, B domain"/>
    <property type="match status" value="1"/>
</dbReference>
<sequence>MIYITTECQDVMTDLTIEWIISNKKDFRRFNDSIFVEPQELLSLKNVKKIWQRRGAFNFLPTGLKYEFTNKRELLNYVTKENRDYNIYLEHHFRTVLGSNYIGSFTKEVSSNNKLINLDFANEVGLDTPEYMVTCSKKELLQFYNRHQKIITKDLKSPVNIKTKRKNISSSGVKLLSESSIQKIQDNFAPIFLQKYIEKNFEVRIFVFNKKLYCMAIFSQLNDDTKVDFRNDHSSNPNRCIPYTLPSAVESKIWKLLNILDFDTCSIDLIVTPDNQYYFLEINPMGQFHWLSSNCNYYIEKEIANFLCK</sequence>
<keyword evidence="1" id="KW-0067">ATP-binding</keyword>
<dbReference type="GO" id="GO:0018169">
    <property type="term" value="F:ribosomal S6-glutamic acid ligase activity"/>
    <property type="evidence" value="ECO:0007669"/>
    <property type="project" value="TreeGrafter"/>
</dbReference>
<dbReference type="SUPFAM" id="SSF56059">
    <property type="entry name" value="Glutathione synthetase ATP-binding domain-like"/>
    <property type="match status" value="1"/>
</dbReference>
<gene>
    <name evidence="3" type="ORF">SAMN04487992_11011</name>
</gene>
<dbReference type="PANTHER" id="PTHR21621">
    <property type="entry name" value="RIBOSOMAL PROTEIN S6 MODIFICATION PROTEIN"/>
    <property type="match status" value="1"/>
</dbReference>
<proteinExistence type="predicted"/>
<name>A0A1G7JMZ1_9FLAO</name>
<dbReference type="AlphaFoldDB" id="A0A1G7JMZ1"/>
<organism evidence="3 4">
    <name type="scientific">Cellulophaga baltica</name>
    <dbReference type="NCBI Taxonomy" id="76594"/>
    <lineage>
        <taxon>Bacteria</taxon>
        <taxon>Pseudomonadati</taxon>
        <taxon>Bacteroidota</taxon>
        <taxon>Flavobacteriia</taxon>
        <taxon>Flavobacteriales</taxon>
        <taxon>Flavobacteriaceae</taxon>
        <taxon>Cellulophaga</taxon>
    </lineage>
</organism>
<evidence type="ECO:0000313" key="3">
    <source>
        <dbReference type="EMBL" id="SDF26307.1"/>
    </source>
</evidence>
<dbReference type="EMBL" id="FNBD01000010">
    <property type="protein sequence ID" value="SDF26307.1"/>
    <property type="molecule type" value="Genomic_DNA"/>
</dbReference>
<dbReference type="GO" id="GO:0009432">
    <property type="term" value="P:SOS response"/>
    <property type="evidence" value="ECO:0007669"/>
    <property type="project" value="TreeGrafter"/>
</dbReference>
<evidence type="ECO:0000256" key="1">
    <source>
        <dbReference type="PROSITE-ProRule" id="PRU00409"/>
    </source>
</evidence>
<dbReference type="PANTHER" id="PTHR21621:SF0">
    <property type="entry name" value="BETA-CITRYLGLUTAMATE SYNTHASE B-RELATED"/>
    <property type="match status" value="1"/>
</dbReference>
<accession>A0A1G7JMZ1</accession>
<evidence type="ECO:0000259" key="2">
    <source>
        <dbReference type="PROSITE" id="PS50975"/>
    </source>
</evidence>
<reference evidence="4" key="1">
    <citation type="submission" date="2016-10" db="EMBL/GenBank/DDBJ databases">
        <authorList>
            <person name="Varghese N."/>
            <person name="Submissions S."/>
        </authorList>
    </citation>
    <scope>NUCLEOTIDE SEQUENCE [LARGE SCALE GENOMIC DNA]</scope>
    <source>
        <strain evidence="4">DSM 24729</strain>
    </source>
</reference>
<dbReference type="Pfam" id="PF08443">
    <property type="entry name" value="RimK"/>
    <property type="match status" value="1"/>
</dbReference>
<dbReference type="GO" id="GO:0046872">
    <property type="term" value="F:metal ion binding"/>
    <property type="evidence" value="ECO:0007669"/>
    <property type="project" value="InterPro"/>
</dbReference>